<dbReference type="OrthoDB" id="8969464at2"/>
<comment type="caution">
    <text evidence="5">The sequence shown here is derived from an EMBL/GenBank/DDBJ whole genome shotgun (WGS) entry which is preliminary data.</text>
</comment>
<dbReference type="InterPro" id="IPR050397">
    <property type="entry name" value="Env_Response_Regulators"/>
</dbReference>
<dbReference type="PANTHER" id="PTHR24567:SF74">
    <property type="entry name" value="HTH-TYPE TRANSCRIPTIONAL REGULATOR ARCR"/>
    <property type="match status" value="1"/>
</dbReference>
<dbReference type="Proteomes" id="UP000238589">
    <property type="component" value="Unassembled WGS sequence"/>
</dbReference>
<keyword evidence="6" id="KW-1185">Reference proteome</keyword>
<dbReference type="GO" id="GO:0003677">
    <property type="term" value="F:DNA binding"/>
    <property type="evidence" value="ECO:0007669"/>
    <property type="project" value="UniProtKB-KW"/>
</dbReference>
<dbReference type="SMART" id="SM00419">
    <property type="entry name" value="HTH_CRP"/>
    <property type="match status" value="1"/>
</dbReference>
<dbReference type="EMBL" id="PVLQ01000040">
    <property type="protein sequence ID" value="PRD64970.1"/>
    <property type="molecule type" value="Genomic_DNA"/>
</dbReference>
<dbReference type="Gene3D" id="2.60.120.10">
    <property type="entry name" value="Jelly Rolls"/>
    <property type="match status" value="1"/>
</dbReference>
<proteinExistence type="predicted"/>
<evidence type="ECO:0000256" key="2">
    <source>
        <dbReference type="ARBA" id="ARBA00023125"/>
    </source>
</evidence>
<name>A0A2S9K3C3_9BURK</name>
<reference evidence="5 6" key="1">
    <citation type="submission" date="2018-03" db="EMBL/GenBank/DDBJ databases">
        <title>Comparative genomics illustrates the genes involved in a hyperalkaliphilic mechanisms of Serpentinomonas isolated from highly-alkaline calcium-rich serpentinized springs.</title>
        <authorList>
            <person name="Suzuki S."/>
            <person name="Ishii S."/>
            <person name="Walworth N."/>
            <person name="Bird L."/>
            <person name="Kuenen J.G."/>
            <person name="Nealson K.H."/>
        </authorList>
    </citation>
    <scope>NUCLEOTIDE SEQUENCE [LARGE SCALE GENOMIC DNA]</scope>
    <source>
        <strain evidence="5 6">P1</strain>
    </source>
</reference>
<dbReference type="AlphaFoldDB" id="A0A2S9K3C3"/>
<keyword evidence="1" id="KW-0805">Transcription regulation</keyword>
<keyword evidence="2" id="KW-0238">DNA-binding</keyword>
<evidence type="ECO:0000256" key="1">
    <source>
        <dbReference type="ARBA" id="ARBA00023015"/>
    </source>
</evidence>
<dbReference type="Pfam" id="PF00027">
    <property type="entry name" value="cNMP_binding"/>
    <property type="match status" value="1"/>
</dbReference>
<dbReference type="RefSeq" id="WP_105748793.1">
    <property type="nucleotide sequence ID" value="NZ_PVLQ01000040.1"/>
</dbReference>
<dbReference type="SUPFAM" id="SSF46785">
    <property type="entry name" value="Winged helix' DNA-binding domain"/>
    <property type="match status" value="1"/>
</dbReference>
<evidence type="ECO:0000256" key="3">
    <source>
        <dbReference type="ARBA" id="ARBA00023163"/>
    </source>
</evidence>
<feature type="domain" description="HTH crp-type" evidence="4">
    <location>
        <begin position="146"/>
        <end position="212"/>
    </location>
</feature>
<evidence type="ECO:0000313" key="5">
    <source>
        <dbReference type="EMBL" id="PRD64970.1"/>
    </source>
</evidence>
<dbReference type="InterPro" id="IPR000595">
    <property type="entry name" value="cNMP-bd_dom"/>
</dbReference>
<dbReference type="InterPro" id="IPR012318">
    <property type="entry name" value="HTH_CRP"/>
</dbReference>
<dbReference type="GO" id="GO:0003700">
    <property type="term" value="F:DNA-binding transcription factor activity"/>
    <property type="evidence" value="ECO:0007669"/>
    <property type="project" value="TreeGrafter"/>
</dbReference>
<dbReference type="InterPro" id="IPR018490">
    <property type="entry name" value="cNMP-bd_dom_sf"/>
</dbReference>
<dbReference type="InterPro" id="IPR014710">
    <property type="entry name" value="RmlC-like_jellyroll"/>
</dbReference>
<evidence type="ECO:0000259" key="4">
    <source>
        <dbReference type="PROSITE" id="PS51063"/>
    </source>
</evidence>
<dbReference type="SMART" id="SM00100">
    <property type="entry name" value="cNMP"/>
    <property type="match status" value="1"/>
</dbReference>
<keyword evidence="3" id="KW-0804">Transcription</keyword>
<dbReference type="InterPro" id="IPR036390">
    <property type="entry name" value="WH_DNA-bd_sf"/>
</dbReference>
<dbReference type="PROSITE" id="PS51063">
    <property type="entry name" value="HTH_CRP_2"/>
    <property type="match status" value="1"/>
</dbReference>
<accession>A0A2S9K3C3</accession>
<dbReference type="GO" id="GO:0005829">
    <property type="term" value="C:cytosol"/>
    <property type="evidence" value="ECO:0007669"/>
    <property type="project" value="TreeGrafter"/>
</dbReference>
<dbReference type="SUPFAM" id="SSF51206">
    <property type="entry name" value="cAMP-binding domain-like"/>
    <property type="match status" value="1"/>
</dbReference>
<sequence>MVLSKLRSKNQLLASLPDTEWPYWHVLLEPVDLPAGRLICESGSSPSHVYFPLTALVALYQVTESGASAEVALVGQEGMVGVSSFMGGGASTSHAMVLCAGQALLLPASALRRRFAQSGQVQQLLLCYTQALIAQMAQTAACNRHHSVEQALSRWLLLSLDRVPGQELRMTQELMANMLGVRREGVTEAALKLQRAGLIRYARGRITLLDRPGLEQRACECYRCIKAEYDRLLPEPVLQRPLQSGATRLSPLLGRWPQNALG</sequence>
<dbReference type="Pfam" id="PF13545">
    <property type="entry name" value="HTH_Crp_2"/>
    <property type="match status" value="1"/>
</dbReference>
<dbReference type="CDD" id="cd00038">
    <property type="entry name" value="CAP_ED"/>
    <property type="match status" value="1"/>
</dbReference>
<evidence type="ECO:0000313" key="6">
    <source>
        <dbReference type="Proteomes" id="UP000238589"/>
    </source>
</evidence>
<dbReference type="PANTHER" id="PTHR24567">
    <property type="entry name" value="CRP FAMILY TRANSCRIPTIONAL REGULATORY PROTEIN"/>
    <property type="match status" value="1"/>
</dbReference>
<protein>
    <submittedName>
        <fullName evidence="5">Crp/Fnr family transcriptional regulator</fullName>
    </submittedName>
</protein>
<organism evidence="5 6">
    <name type="scientific">Malikia granosa</name>
    <dbReference type="NCBI Taxonomy" id="263067"/>
    <lineage>
        <taxon>Bacteria</taxon>
        <taxon>Pseudomonadati</taxon>
        <taxon>Pseudomonadota</taxon>
        <taxon>Betaproteobacteria</taxon>
        <taxon>Burkholderiales</taxon>
        <taxon>Comamonadaceae</taxon>
        <taxon>Malikia</taxon>
    </lineage>
</organism>
<gene>
    <name evidence="5" type="ORF">C6P64_11935</name>
</gene>